<keyword evidence="2 5" id="KW-0560">Oxidoreductase</keyword>
<dbReference type="SUPFAM" id="SSF51735">
    <property type="entry name" value="NAD(P)-binding Rossmann-fold domains"/>
    <property type="match status" value="1"/>
</dbReference>
<evidence type="ECO:0000313" key="6">
    <source>
        <dbReference type="Proteomes" id="UP000187735"/>
    </source>
</evidence>
<keyword evidence="6" id="KW-1185">Reference proteome</keyword>
<dbReference type="GO" id="GO:0033712">
    <property type="term" value="F:1,5-anhydro-D-fructose reductase (1,5-anhydro-D-mannitol-forming) activity"/>
    <property type="evidence" value="ECO:0007669"/>
    <property type="project" value="UniProtKB-EC"/>
</dbReference>
<feature type="domain" description="Gfo/Idh/MocA-like oxidoreductase C-terminal" evidence="4">
    <location>
        <begin position="161"/>
        <end position="367"/>
    </location>
</feature>
<dbReference type="Pfam" id="PF02894">
    <property type="entry name" value="GFO_IDH_MocA_C"/>
    <property type="match status" value="1"/>
</dbReference>
<dbReference type="STRING" id="1891926.Fuma_03934"/>
<comment type="similarity">
    <text evidence="1">Belongs to the Gfo/Idh/MocA family.</text>
</comment>
<dbReference type="AlphaFoldDB" id="A0A1P8WJT2"/>
<dbReference type="InterPro" id="IPR051317">
    <property type="entry name" value="Gfo/Idh/MocA_oxidoreduct"/>
</dbReference>
<gene>
    <name evidence="5" type="primary">afr_3</name>
    <name evidence="5" type="ORF">Fuma_03934</name>
</gene>
<dbReference type="GO" id="GO:0000166">
    <property type="term" value="F:nucleotide binding"/>
    <property type="evidence" value="ECO:0007669"/>
    <property type="project" value="InterPro"/>
</dbReference>
<dbReference type="OrthoDB" id="6183734at2"/>
<dbReference type="PANTHER" id="PTHR43708">
    <property type="entry name" value="CONSERVED EXPRESSED OXIDOREDUCTASE (EUROFUNG)"/>
    <property type="match status" value="1"/>
</dbReference>
<dbReference type="KEGG" id="fmr:Fuma_03934"/>
<dbReference type="InterPro" id="IPR000683">
    <property type="entry name" value="Gfo/Idh/MocA-like_OxRdtase_N"/>
</dbReference>
<evidence type="ECO:0000259" key="3">
    <source>
        <dbReference type="Pfam" id="PF01408"/>
    </source>
</evidence>
<dbReference type="Pfam" id="PF01408">
    <property type="entry name" value="GFO_IDH_MocA"/>
    <property type="match status" value="1"/>
</dbReference>
<dbReference type="Gene3D" id="3.40.50.720">
    <property type="entry name" value="NAD(P)-binding Rossmann-like Domain"/>
    <property type="match status" value="1"/>
</dbReference>
<protein>
    <submittedName>
        <fullName evidence="5">1,5-anhydro-D-fructose reductase</fullName>
        <ecNumber evidence="5">1.1.1.292</ecNumber>
    </submittedName>
</protein>
<evidence type="ECO:0000259" key="4">
    <source>
        <dbReference type="Pfam" id="PF02894"/>
    </source>
</evidence>
<dbReference type="InterPro" id="IPR036291">
    <property type="entry name" value="NAD(P)-bd_dom_sf"/>
</dbReference>
<dbReference type="Gene3D" id="3.30.360.10">
    <property type="entry name" value="Dihydrodipicolinate Reductase, domain 2"/>
    <property type="match status" value="1"/>
</dbReference>
<organism evidence="5 6">
    <name type="scientific">Fuerstiella marisgermanici</name>
    <dbReference type="NCBI Taxonomy" id="1891926"/>
    <lineage>
        <taxon>Bacteria</taxon>
        <taxon>Pseudomonadati</taxon>
        <taxon>Planctomycetota</taxon>
        <taxon>Planctomycetia</taxon>
        <taxon>Planctomycetales</taxon>
        <taxon>Planctomycetaceae</taxon>
        <taxon>Fuerstiella</taxon>
    </lineage>
</organism>
<dbReference type="InterPro" id="IPR004104">
    <property type="entry name" value="Gfo/Idh/MocA-like_OxRdtase_C"/>
</dbReference>
<proteinExistence type="inferred from homology"/>
<accession>A0A1P8WJT2</accession>
<evidence type="ECO:0000256" key="1">
    <source>
        <dbReference type="ARBA" id="ARBA00010928"/>
    </source>
</evidence>
<dbReference type="Proteomes" id="UP000187735">
    <property type="component" value="Chromosome"/>
</dbReference>
<evidence type="ECO:0000313" key="5">
    <source>
        <dbReference type="EMBL" id="APZ94308.1"/>
    </source>
</evidence>
<dbReference type="EMBL" id="CP017641">
    <property type="protein sequence ID" value="APZ94308.1"/>
    <property type="molecule type" value="Genomic_DNA"/>
</dbReference>
<feature type="domain" description="Gfo/Idh/MocA-like oxidoreductase N-terminal" evidence="3">
    <location>
        <begin position="26"/>
        <end position="146"/>
    </location>
</feature>
<reference evidence="5 6" key="1">
    <citation type="journal article" date="2016" name="Front. Microbiol.">
        <title>Fuerstia marisgermanicae gen. nov., sp. nov., an Unusual Member of the Phylum Planctomycetes from the German Wadden Sea.</title>
        <authorList>
            <person name="Kohn T."/>
            <person name="Heuer A."/>
            <person name="Jogler M."/>
            <person name="Vollmers J."/>
            <person name="Boedeker C."/>
            <person name="Bunk B."/>
            <person name="Rast P."/>
            <person name="Borchert D."/>
            <person name="Glockner I."/>
            <person name="Freese H.M."/>
            <person name="Klenk H.P."/>
            <person name="Overmann J."/>
            <person name="Kaster A.K."/>
            <person name="Rohde M."/>
            <person name="Wiegand S."/>
            <person name="Jogler C."/>
        </authorList>
    </citation>
    <scope>NUCLEOTIDE SEQUENCE [LARGE SCALE GENOMIC DNA]</scope>
    <source>
        <strain evidence="5 6">NH11</strain>
    </source>
</reference>
<dbReference type="RefSeq" id="WP_077028436.1">
    <property type="nucleotide sequence ID" value="NZ_CP017641.1"/>
</dbReference>
<sequence>MNNQNEIDEKLAAAIEPKLPQDRSIGIGCIGAGFIMADCHLVAYCQHGLNPVAITSATVSNAAKVAERHAIHHVCDSVAEVACAPDVEVLDIAVPPDLQHDVIRSALQTDHNLKGILAQKPLGGNYAEALQIVEMCEQAGVVLAVNQNMRFDQSVMAGRYLIETGTLGEPVLATIDMRAIPHWMPWQQRQGWVTLRIMSIHHLDTFRYWLGNPDRIYASVRPDPRTSQQFEHSDGIALYILEYDSGARASAWDDVWAGPACEGGAADLGINWRIEGTTGMARGTIGWPDYPTRSPSTVDYTTTSDNGEWHQPRWDSVWFPDAFIGPMADLLTALESDSPPQCNGRDNLLTMALVDAAYLSAAEQRAVSPNEIVAVTKS</sequence>
<dbReference type="EC" id="1.1.1.292" evidence="5"/>
<name>A0A1P8WJT2_9PLAN</name>
<dbReference type="PANTHER" id="PTHR43708:SF5">
    <property type="entry name" value="CONSERVED EXPRESSED OXIDOREDUCTASE (EUROFUNG)-RELATED"/>
    <property type="match status" value="1"/>
</dbReference>
<dbReference type="SUPFAM" id="SSF55347">
    <property type="entry name" value="Glyceraldehyde-3-phosphate dehydrogenase-like, C-terminal domain"/>
    <property type="match status" value="1"/>
</dbReference>
<evidence type="ECO:0000256" key="2">
    <source>
        <dbReference type="ARBA" id="ARBA00023002"/>
    </source>
</evidence>